<proteinExistence type="predicted"/>
<evidence type="ECO:0008006" key="4">
    <source>
        <dbReference type="Google" id="ProtNLM"/>
    </source>
</evidence>
<keyword evidence="3" id="KW-1185">Reference proteome</keyword>
<dbReference type="InterPro" id="IPR016024">
    <property type="entry name" value="ARM-type_fold"/>
</dbReference>
<dbReference type="Gene3D" id="3.30.710.10">
    <property type="entry name" value="Potassium Channel Kv1.1, Chain A"/>
    <property type="match status" value="1"/>
</dbReference>
<dbReference type="PANTHER" id="PTHR23312">
    <property type="entry name" value="ARMC5 ARMADILLO REPEAT-CONTAINING -RELATED"/>
    <property type="match status" value="1"/>
</dbReference>
<comment type="caution">
    <text evidence="2">The sequence shown here is derived from an EMBL/GenBank/DDBJ whole genome shotgun (WGS) entry which is preliminary data.</text>
</comment>
<name>A0AAV5WCM2_9BILA</name>
<dbReference type="InterPro" id="IPR011333">
    <property type="entry name" value="SKP1/BTB/POZ_sf"/>
</dbReference>
<dbReference type="AlphaFoldDB" id="A0AAV5WCM2"/>
<evidence type="ECO:0000313" key="3">
    <source>
        <dbReference type="Proteomes" id="UP001432322"/>
    </source>
</evidence>
<evidence type="ECO:0000256" key="1">
    <source>
        <dbReference type="SAM" id="MobiDB-lite"/>
    </source>
</evidence>
<dbReference type="GO" id="GO:0009653">
    <property type="term" value="P:anatomical structure morphogenesis"/>
    <property type="evidence" value="ECO:0007669"/>
    <property type="project" value="TreeGrafter"/>
</dbReference>
<dbReference type="Gene3D" id="1.25.10.10">
    <property type="entry name" value="Leucine-rich Repeat Variant"/>
    <property type="match status" value="1"/>
</dbReference>
<protein>
    <recommendedName>
        <fullName evidence="4">BTB domain-containing protein</fullName>
    </recommendedName>
</protein>
<gene>
    <name evidence="2" type="ORF">PFISCL1PPCAC_20580</name>
</gene>
<dbReference type="InterPro" id="IPR011989">
    <property type="entry name" value="ARM-like"/>
</dbReference>
<organism evidence="2 3">
    <name type="scientific">Pristionchus fissidentatus</name>
    <dbReference type="NCBI Taxonomy" id="1538716"/>
    <lineage>
        <taxon>Eukaryota</taxon>
        <taxon>Metazoa</taxon>
        <taxon>Ecdysozoa</taxon>
        <taxon>Nematoda</taxon>
        <taxon>Chromadorea</taxon>
        <taxon>Rhabditida</taxon>
        <taxon>Rhabditina</taxon>
        <taxon>Diplogasteromorpha</taxon>
        <taxon>Diplogasteroidea</taxon>
        <taxon>Neodiplogasteridae</taxon>
        <taxon>Pristionchus</taxon>
    </lineage>
</organism>
<dbReference type="Proteomes" id="UP001432322">
    <property type="component" value="Unassembled WGS sequence"/>
</dbReference>
<feature type="region of interest" description="Disordered" evidence="1">
    <location>
        <begin position="466"/>
        <end position="532"/>
    </location>
</feature>
<dbReference type="SUPFAM" id="SSF48371">
    <property type="entry name" value="ARM repeat"/>
    <property type="match status" value="1"/>
</dbReference>
<feature type="non-terminal residue" evidence="2">
    <location>
        <position position="1"/>
    </location>
</feature>
<accession>A0AAV5WCM2</accession>
<feature type="compositionally biased region" description="Low complexity" evidence="1">
    <location>
        <begin position="466"/>
        <end position="492"/>
    </location>
</feature>
<feature type="region of interest" description="Disordered" evidence="1">
    <location>
        <begin position="1"/>
        <end position="35"/>
    </location>
</feature>
<sequence>RLLSESPSRSRDSSGARSISVARDAEPPPPLDPASLPSIDLFKGDDLPAVEEAVNQLKKILISKEAIAWFLTLEDRLPSLIRLLHRASVSVASPESDWSTVLRSLVSLLGNLCNFSMRVCFEMSQPRVKYADMATRLLESGARTCNNTKASVLRLTGNLCQKKESARSIVSSGSLVDRVALMMEDDNENIRTHSFRVIRLLVERNFHRAVLLSNGGFYLGKLLLSVHKDEKRASPIIATLTQLTRYSAKDTGRQLSTSECTPLLLAHFLILSSPQPHKDLLLALASGSTDIRDRLGETDVLSKLGRGPEEDDEWRVSEKERCALLATFTQDAWGRAALRESGAIDVLIDRLAQPTESTAEKATILVSFRHLVHDTTSMAYLCRSRVFLDCVIRHVGEYVECYGEECEPVSLRDQETSARPWSPLLVVEPEIRQERLSKNEKRQMDGQALSLSYSSPLFSPIHSPLSSSPSSPYFPSPAHSLSLSPPSSSHQSPSHDADMTAMSPRESLASTSRDRPESAMGEGTVAEEDETAKERKLMKQVVDNELWLVGWQANEDANLPYLMREDLVTCLLSLLHMVSPHSTRLGRPLKRMATSRHSIEGLLSMHFHSRVFHSLCTPPCRLTRFARRCKRCEQDAEFGSEILRDFSASVDSDFGHGLLMQRLASEERETRVAAAIAKISLIRNRFRLSRRPSGDRFSPLQVVVEELRRILLERDYDGESTRSLYEGGPPTLVLLIGALSTLLDSTKMGDVFETDATWKAPTMVPCRVREEKKEKIDCFDQPSESSAASDSDETMKEPEDLVTFEDTQGNLLGEIVLDHLRKGSEYFNGMFSSDMVETRERRRKFTIDENEECCTKEEFALFLHCLADCSPAVCLCGKVNHVETCMALIRLADKYLCSSLSSWMLGPHGPARRLLDGSSLHHFMPLALQLYAHHKVMDACLVTLLRFSSDANVSQTLATIAGDTHSVGEFIEKLTKFIQTNASIAV</sequence>
<evidence type="ECO:0000313" key="2">
    <source>
        <dbReference type="EMBL" id="GMT29283.1"/>
    </source>
</evidence>
<dbReference type="GO" id="GO:0005829">
    <property type="term" value="C:cytosol"/>
    <property type="evidence" value="ECO:0007669"/>
    <property type="project" value="TreeGrafter"/>
</dbReference>
<reference evidence="2" key="1">
    <citation type="submission" date="2023-10" db="EMBL/GenBank/DDBJ databases">
        <title>Genome assembly of Pristionchus species.</title>
        <authorList>
            <person name="Yoshida K."/>
            <person name="Sommer R.J."/>
        </authorList>
    </citation>
    <scope>NUCLEOTIDE SEQUENCE</scope>
    <source>
        <strain evidence="2">RS5133</strain>
    </source>
</reference>
<dbReference type="PANTHER" id="PTHR23312:SF8">
    <property type="entry name" value="ARMADILLO REPEAT-CONTAINING PROTEIN 5"/>
    <property type="match status" value="1"/>
</dbReference>
<dbReference type="EMBL" id="BTSY01000005">
    <property type="protein sequence ID" value="GMT29283.1"/>
    <property type="molecule type" value="Genomic_DNA"/>
</dbReference>